<dbReference type="GO" id="GO:0016301">
    <property type="term" value="F:kinase activity"/>
    <property type="evidence" value="ECO:0007669"/>
    <property type="project" value="UniProtKB-KW"/>
</dbReference>
<evidence type="ECO:0000313" key="14">
    <source>
        <dbReference type="EMBL" id="KDR35158.1"/>
    </source>
</evidence>
<dbReference type="InterPro" id="IPR025201">
    <property type="entry name" value="KdpD_TM"/>
</dbReference>
<keyword evidence="3" id="KW-0808">Transferase</keyword>
<keyword evidence="2" id="KW-0597">Phosphoprotein</keyword>
<evidence type="ECO:0000256" key="9">
    <source>
        <dbReference type="ARBA" id="ARBA00023012"/>
    </source>
</evidence>
<keyword evidence="4 11" id="KW-0812">Transmembrane</keyword>
<keyword evidence="6" id="KW-0418">Kinase</keyword>
<gene>
    <name evidence="14" type="ORF">BG57_30820</name>
    <name evidence="13" type="ORF">GCM10010985_28990</name>
</gene>
<reference evidence="16" key="3">
    <citation type="journal article" date="2019" name="Int. J. Syst. Evol. Microbiol.">
        <title>The Global Catalogue of Microorganisms (GCM) 10K type strain sequencing project: providing services to taxonomists for standard genome sequencing and annotation.</title>
        <authorList>
            <consortium name="The Broad Institute Genomics Platform"/>
            <consortium name="The Broad Institute Genome Sequencing Center for Infectious Disease"/>
            <person name="Wu L."/>
            <person name="Ma J."/>
        </authorList>
    </citation>
    <scope>NUCLEOTIDE SEQUENCE [LARGE SCALE GENOMIC DNA]</scope>
    <source>
        <strain evidence="16">CGMCC 1.11013</strain>
    </source>
</reference>
<feature type="domain" description="Sensor protein KdpD transmembrane" evidence="12">
    <location>
        <begin position="17"/>
        <end position="120"/>
    </location>
</feature>
<dbReference type="eggNOG" id="COG2205">
    <property type="taxonomic scope" value="Bacteria"/>
</dbReference>
<organism evidence="14 15">
    <name type="scientific">Caballeronia grimmiae</name>
    <dbReference type="NCBI Taxonomy" id="1071679"/>
    <lineage>
        <taxon>Bacteria</taxon>
        <taxon>Pseudomonadati</taxon>
        <taxon>Pseudomonadota</taxon>
        <taxon>Betaproteobacteria</taxon>
        <taxon>Burkholderiales</taxon>
        <taxon>Burkholderiaceae</taxon>
        <taxon>Caballeronia</taxon>
    </lineage>
</organism>
<evidence type="ECO:0000256" key="5">
    <source>
        <dbReference type="ARBA" id="ARBA00022741"/>
    </source>
</evidence>
<dbReference type="GO" id="GO:0016020">
    <property type="term" value="C:membrane"/>
    <property type="evidence" value="ECO:0007669"/>
    <property type="project" value="UniProtKB-SubCell"/>
</dbReference>
<name>A0A069P3L8_9BURK</name>
<reference evidence="13" key="4">
    <citation type="submission" date="2024-05" db="EMBL/GenBank/DDBJ databases">
        <authorList>
            <person name="Sun Q."/>
            <person name="Zhou Y."/>
        </authorList>
    </citation>
    <scope>NUCLEOTIDE SEQUENCE</scope>
    <source>
        <strain evidence="13">CGMCC 1.11013</strain>
    </source>
</reference>
<dbReference type="GO" id="GO:0000160">
    <property type="term" value="P:phosphorelay signal transduction system"/>
    <property type="evidence" value="ECO:0007669"/>
    <property type="project" value="UniProtKB-KW"/>
</dbReference>
<keyword evidence="9" id="KW-0902">Two-component regulatory system</keyword>
<dbReference type="EMBL" id="JFHE01000008">
    <property type="protein sequence ID" value="KDR35158.1"/>
    <property type="molecule type" value="Genomic_DNA"/>
</dbReference>
<sequence>MRVNNSRRWAPRGVRRWIIAAAALLAAAVVRALLHPVLGPVMPGTAFLIAAVLVQYYCGLAPAVSVMLAGLCIADYLFVPPYGRLDFIDQSDIVLLVSYPFITVLFITLVERLRRAQYRAKLLAAVAQSRYEMLLRHDNERLLAQRSTDEMHRLLHHIAQYNRSLILIKALDAATSVEGSLLAASSPVTADASIDMQSFSAGVVFGRKHAHVHQEDLARVADRLVPGRHRMRFRSDGHDWRPAECVCERFTTPPGDFLILRMEERS</sequence>
<keyword evidence="8 11" id="KW-1133">Transmembrane helix</keyword>
<keyword evidence="16" id="KW-1185">Reference proteome</keyword>
<evidence type="ECO:0000259" key="12">
    <source>
        <dbReference type="Pfam" id="PF13493"/>
    </source>
</evidence>
<evidence type="ECO:0000313" key="13">
    <source>
        <dbReference type="EMBL" id="GGD72725.1"/>
    </source>
</evidence>
<protein>
    <recommendedName>
        <fullName evidence="12">Sensor protein KdpD transmembrane domain-containing protein</fullName>
    </recommendedName>
</protein>
<evidence type="ECO:0000256" key="10">
    <source>
        <dbReference type="ARBA" id="ARBA00023136"/>
    </source>
</evidence>
<keyword evidence="10 11" id="KW-0472">Membrane</keyword>
<accession>A0A069P3L8</accession>
<evidence type="ECO:0000256" key="8">
    <source>
        <dbReference type="ARBA" id="ARBA00022989"/>
    </source>
</evidence>
<evidence type="ECO:0000313" key="16">
    <source>
        <dbReference type="Proteomes" id="UP000597138"/>
    </source>
</evidence>
<evidence type="ECO:0000313" key="15">
    <source>
        <dbReference type="Proteomes" id="UP000027439"/>
    </source>
</evidence>
<proteinExistence type="predicted"/>
<evidence type="ECO:0000256" key="2">
    <source>
        <dbReference type="ARBA" id="ARBA00022553"/>
    </source>
</evidence>
<evidence type="ECO:0000256" key="7">
    <source>
        <dbReference type="ARBA" id="ARBA00022840"/>
    </source>
</evidence>
<comment type="subcellular location">
    <subcellularLocation>
        <location evidence="1">Membrane</location>
        <topology evidence="1">Multi-pass membrane protein</topology>
    </subcellularLocation>
</comment>
<evidence type="ECO:0000256" key="3">
    <source>
        <dbReference type="ARBA" id="ARBA00022679"/>
    </source>
</evidence>
<dbReference type="Proteomes" id="UP000597138">
    <property type="component" value="Unassembled WGS sequence"/>
</dbReference>
<dbReference type="STRING" id="1071679.BG57_30820"/>
<dbReference type="InterPro" id="IPR038318">
    <property type="entry name" value="KdpD_sf"/>
</dbReference>
<dbReference type="Proteomes" id="UP000027439">
    <property type="component" value="Unassembled WGS sequence"/>
</dbReference>
<feature type="transmembrane region" description="Helical" evidence="11">
    <location>
        <begin position="91"/>
        <end position="110"/>
    </location>
</feature>
<feature type="transmembrane region" description="Helical" evidence="11">
    <location>
        <begin position="48"/>
        <end position="79"/>
    </location>
</feature>
<keyword evidence="5" id="KW-0547">Nucleotide-binding</keyword>
<evidence type="ECO:0000256" key="6">
    <source>
        <dbReference type="ARBA" id="ARBA00022777"/>
    </source>
</evidence>
<evidence type="ECO:0000256" key="11">
    <source>
        <dbReference type="SAM" id="Phobius"/>
    </source>
</evidence>
<keyword evidence="7" id="KW-0067">ATP-binding</keyword>
<dbReference type="Pfam" id="PF13493">
    <property type="entry name" value="DUF4118"/>
    <property type="match status" value="1"/>
</dbReference>
<dbReference type="AlphaFoldDB" id="A0A069P3L8"/>
<evidence type="ECO:0000256" key="1">
    <source>
        <dbReference type="ARBA" id="ARBA00004141"/>
    </source>
</evidence>
<dbReference type="Gene3D" id="1.20.120.620">
    <property type="entry name" value="Backbone structure of the membrane domain of e. Coli histidine kinase receptor kdpd"/>
    <property type="match status" value="1"/>
</dbReference>
<dbReference type="EMBL" id="BMEG01000004">
    <property type="protein sequence ID" value="GGD72725.1"/>
    <property type="molecule type" value="Genomic_DNA"/>
</dbReference>
<reference evidence="13" key="1">
    <citation type="journal article" date="2014" name="Int. J. Syst. Evol. Microbiol.">
        <title>Complete genome of a new Firmicutes species belonging to the dominant human colonic microbiota ('Ruminococcus bicirculans') reveals two chromosomes and a selective capacity to utilize plant glucans.</title>
        <authorList>
            <consortium name="NISC Comparative Sequencing Program"/>
            <person name="Wegmann U."/>
            <person name="Louis P."/>
            <person name="Goesmann A."/>
            <person name="Henrissat B."/>
            <person name="Duncan S.H."/>
            <person name="Flint H.J."/>
        </authorList>
    </citation>
    <scope>NUCLEOTIDE SEQUENCE</scope>
    <source>
        <strain evidence="13">CGMCC 1.11013</strain>
    </source>
</reference>
<dbReference type="RefSeq" id="WP_035963087.1">
    <property type="nucleotide sequence ID" value="NZ_BMEG01000004.1"/>
</dbReference>
<comment type="caution">
    <text evidence="14">The sequence shown here is derived from an EMBL/GenBank/DDBJ whole genome shotgun (WGS) entry which is preliminary data.</text>
</comment>
<dbReference type="GO" id="GO:0005524">
    <property type="term" value="F:ATP binding"/>
    <property type="evidence" value="ECO:0007669"/>
    <property type="project" value="UniProtKB-KW"/>
</dbReference>
<reference evidence="14 15" key="2">
    <citation type="submission" date="2014-03" db="EMBL/GenBank/DDBJ databases">
        <title>Draft Genome Sequences of Four Burkholderia Strains.</title>
        <authorList>
            <person name="Liu X.Y."/>
            <person name="Li C.X."/>
            <person name="Xu J.H."/>
        </authorList>
    </citation>
    <scope>NUCLEOTIDE SEQUENCE [LARGE SCALE GENOMIC DNA]</scope>
    <source>
        <strain evidence="14 15">R27</strain>
    </source>
</reference>
<dbReference type="OrthoDB" id="8719061at2"/>
<evidence type="ECO:0000256" key="4">
    <source>
        <dbReference type="ARBA" id="ARBA00022692"/>
    </source>
</evidence>